<protein>
    <submittedName>
        <fullName evidence="5">AMP-binding protein</fullName>
    </submittedName>
</protein>
<reference evidence="6" key="1">
    <citation type="journal article" date="2019" name="Int. J. Syst. Evol. Microbiol.">
        <title>The Global Catalogue of Microorganisms (GCM) 10K type strain sequencing project: providing services to taxonomists for standard genome sequencing and annotation.</title>
        <authorList>
            <consortium name="The Broad Institute Genomics Platform"/>
            <consortium name="The Broad Institute Genome Sequencing Center for Infectious Disease"/>
            <person name="Wu L."/>
            <person name="Ma J."/>
        </authorList>
    </citation>
    <scope>NUCLEOTIDE SEQUENCE [LARGE SCALE GENOMIC DNA]</scope>
    <source>
        <strain evidence="6">CGMCC 4.7152</strain>
    </source>
</reference>
<dbReference type="EMBL" id="JBHSIU010000034">
    <property type="protein sequence ID" value="MFC5001343.1"/>
    <property type="molecule type" value="Genomic_DNA"/>
</dbReference>
<dbReference type="Pfam" id="PF13193">
    <property type="entry name" value="AMP-binding_C"/>
    <property type="match status" value="1"/>
</dbReference>
<keyword evidence="2" id="KW-0436">Ligase</keyword>
<comment type="caution">
    <text evidence="5">The sequence shown here is derived from an EMBL/GenBank/DDBJ whole genome shotgun (WGS) entry which is preliminary data.</text>
</comment>
<dbReference type="PANTHER" id="PTHR24096:SF149">
    <property type="entry name" value="AMP-BINDING DOMAIN-CONTAINING PROTEIN-RELATED"/>
    <property type="match status" value="1"/>
</dbReference>
<dbReference type="CDD" id="cd04433">
    <property type="entry name" value="AFD_class_I"/>
    <property type="match status" value="1"/>
</dbReference>
<dbReference type="Gene3D" id="3.40.50.12780">
    <property type="entry name" value="N-terminal domain of ligase-like"/>
    <property type="match status" value="1"/>
</dbReference>
<dbReference type="InterPro" id="IPR025110">
    <property type="entry name" value="AMP-bd_C"/>
</dbReference>
<dbReference type="Gene3D" id="3.30.300.30">
    <property type="match status" value="1"/>
</dbReference>
<gene>
    <name evidence="5" type="ORF">ACFPIJ_26355</name>
</gene>
<accession>A0ABV9W121</accession>
<dbReference type="RefSeq" id="WP_380118303.1">
    <property type="nucleotide sequence ID" value="NZ_JBHSIU010000034.1"/>
</dbReference>
<dbReference type="InterPro" id="IPR042099">
    <property type="entry name" value="ANL_N_sf"/>
</dbReference>
<dbReference type="PROSITE" id="PS00455">
    <property type="entry name" value="AMP_BINDING"/>
    <property type="match status" value="1"/>
</dbReference>
<dbReference type="Proteomes" id="UP001595912">
    <property type="component" value="Unassembled WGS sequence"/>
</dbReference>
<organism evidence="5 6">
    <name type="scientific">Dactylosporangium cerinum</name>
    <dbReference type="NCBI Taxonomy" id="1434730"/>
    <lineage>
        <taxon>Bacteria</taxon>
        <taxon>Bacillati</taxon>
        <taxon>Actinomycetota</taxon>
        <taxon>Actinomycetes</taxon>
        <taxon>Micromonosporales</taxon>
        <taxon>Micromonosporaceae</taxon>
        <taxon>Dactylosporangium</taxon>
    </lineage>
</organism>
<dbReference type="InterPro" id="IPR020845">
    <property type="entry name" value="AMP-binding_CS"/>
</dbReference>
<evidence type="ECO:0000313" key="5">
    <source>
        <dbReference type="EMBL" id="MFC5001343.1"/>
    </source>
</evidence>
<keyword evidence="6" id="KW-1185">Reference proteome</keyword>
<evidence type="ECO:0000313" key="6">
    <source>
        <dbReference type="Proteomes" id="UP001595912"/>
    </source>
</evidence>
<evidence type="ECO:0000256" key="2">
    <source>
        <dbReference type="ARBA" id="ARBA00022598"/>
    </source>
</evidence>
<dbReference type="Pfam" id="PF00501">
    <property type="entry name" value="AMP-binding"/>
    <property type="match status" value="1"/>
</dbReference>
<evidence type="ECO:0000256" key="1">
    <source>
        <dbReference type="ARBA" id="ARBA00006432"/>
    </source>
</evidence>
<sequence length="530" mass="57301">MEKIAAGNGAESDCPNYVMRILTALAGRPDEIVVKWRDQRITAREFLGSTVAAARQMQELGVDRTHTVAALSASNSPTVIYTRYAAHLLGARLVHILSVNANSAAESLAEGQQVDILNEVGATLLAVDIESLDVARRLVDQVKGPLKLASYGAGDARVDADLSAGKSDDGVLPEPRPIVEDDTATIIYTSGTTGKPKGICRSFGAWHRETVAAMDQVKRMNLGASSYLVTIPLSNAGISVDSVLAHEGFVLLHEQFDAGRVLETVERERVGGTFWATQHLYQILDHPRLDDVDTSSLRLVMYGGTPISAARIQQAVDRFGPIFVQYYGTTESRRISALMPADHRDPHRLASAGRPVPTVQVVIRDPDTGADLETNVAGEVCVRTPGMMTEYFLDPVRTEQALRGGWLHTGDIGYLDETGYLYLIDRMHQVVKANGIKIYPAEIERVLLSHPAVARASVIKVRDADLRDSIRAYVEPRATGSDLTSGELAAFVAGKMSALHVPAVIELVSHLATTQFGKADTQALLLTHGA</sequence>
<evidence type="ECO:0000259" key="3">
    <source>
        <dbReference type="Pfam" id="PF00501"/>
    </source>
</evidence>
<name>A0ABV9W121_9ACTN</name>
<feature type="domain" description="AMP-binding enzyme C-terminal" evidence="4">
    <location>
        <begin position="442"/>
        <end position="518"/>
    </location>
</feature>
<dbReference type="SUPFAM" id="SSF56801">
    <property type="entry name" value="Acetyl-CoA synthetase-like"/>
    <property type="match status" value="1"/>
</dbReference>
<dbReference type="InterPro" id="IPR045851">
    <property type="entry name" value="AMP-bd_C_sf"/>
</dbReference>
<evidence type="ECO:0000259" key="4">
    <source>
        <dbReference type="Pfam" id="PF13193"/>
    </source>
</evidence>
<dbReference type="InterPro" id="IPR000873">
    <property type="entry name" value="AMP-dep_synth/lig_dom"/>
</dbReference>
<dbReference type="PANTHER" id="PTHR24096">
    <property type="entry name" value="LONG-CHAIN-FATTY-ACID--COA LIGASE"/>
    <property type="match status" value="1"/>
</dbReference>
<proteinExistence type="inferred from homology"/>
<comment type="similarity">
    <text evidence="1">Belongs to the ATP-dependent AMP-binding enzyme family.</text>
</comment>
<feature type="domain" description="AMP-dependent synthetase/ligase" evidence="3">
    <location>
        <begin position="25"/>
        <end position="392"/>
    </location>
</feature>